<organism evidence="3 4">
    <name type="scientific">Jaminaea rosea</name>
    <dbReference type="NCBI Taxonomy" id="1569628"/>
    <lineage>
        <taxon>Eukaryota</taxon>
        <taxon>Fungi</taxon>
        <taxon>Dikarya</taxon>
        <taxon>Basidiomycota</taxon>
        <taxon>Ustilaginomycotina</taxon>
        <taxon>Exobasidiomycetes</taxon>
        <taxon>Microstromatales</taxon>
        <taxon>Microstromatales incertae sedis</taxon>
        <taxon>Jaminaea</taxon>
    </lineage>
</organism>
<dbReference type="OrthoDB" id="10249433at2759"/>
<dbReference type="EMBL" id="KZ819669">
    <property type="protein sequence ID" value="PWN27114.1"/>
    <property type="molecule type" value="Genomic_DNA"/>
</dbReference>
<reference evidence="3 4" key="1">
    <citation type="journal article" date="2018" name="Mol. Biol. Evol.">
        <title>Broad Genomic Sampling Reveals a Smut Pathogenic Ancestry of the Fungal Clade Ustilaginomycotina.</title>
        <authorList>
            <person name="Kijpornyongpan T."/>
            <person name="Mondo S.J."/>
            <person name="Barry K."/>
            <person name="Sandor L."/>
            <person name="Lee J."/>
            <person name="Lipzen A."/>
            <person name="Pangilinan J."/>
            <person name="LaButti K."/>
            <person name="Hainaut M."/>
            <person name="Henrissat B."/>
            <person name="Grigoriev I.V."/>
            <person name="Spatafora J.W."/>
            <person name="Aime M.C."/>
        </authorList>
    </citation>
    <scope>NUCLEOTIDE SEQUENCE [LARGE SCALE GENOMIC DNA]</scope>
    <source>
        <strain evidence="3 4">MCA 5214</strain>
    </source>
</reference>
<protein>
    <submittedName>
        <fullName evidence="3">Alpha/beta-hydrolase</fullName>
    </submittedName>
</protein>
<dbReference type="Proteomes" id="UP000245884">
    <property type="component" value="Unassembled WGS sequence"/>
</dbReference>
<keyword evidence="1" id="KW-1133">Transmembrane helix</keyword>
<feature type="domain" description="Serine aminopeptidase S33" evidence="2">
    <location>
        <begin position="134"/>
        <end position="410"/>
    </location>
</feature>
<dbReference type="RefSeq" id="XP_025361726.1">
    <property type="nucleotide sequence ID" value="XM_025503824.1"/>
</dbReference>
<dbReference type="SUPFAM" id="SSF53474">
    <property type="entry name" value="alpha/beta-Hydrolases"/>
    <property type="match status" value="1"/>
</dbReference>
<dbReference type="AlphaFoldDB" id="A0A316UQ67"/>
<gene>
    <name evidence="3" type="ORF">BDZ90DRAFT_186447</name>
</gene>
<evidence type="ECO:0000259" key="2">
    <source>
        <dbReference type="Pfam" id="PF12146"/>
    </source>
</evidence>
<keyword evidence="3" id="KW-0378">Hydrolase</keyword>
<dbReference type="GO" id="GO:0016787">
    <property type="term" value="F:hydrolase activity"/>
    <property type="evidence" value="ECO:0007669"/>
    <property type="project" value="UniProtKB-KW"/>
</dbReference>
<name>A0A316UQ67_9BASI</name>
<evidence type="ECO:0000313" key="4">
    <source>
        <dbReference type="Proteomes" id="UP000245884"/>
    </source>
</evidence>
<proteinExistence type="predicted"/>
<evidence type="ECO:0000256" key="1">
    <source>
        <dbReference type="SAM" id="Phobius"/>
    </source>
</evidence>
<dbReference type="Pfam" id="PF12146">
    <property type="entry name" value="Hydrolase_4"/>
    <property type="match status" value="1"/>
</dbReference>
<sequence>MSTTTQTKPRRPLTLRGLSSPYAPIPVTTFSSALIGLLWQLYTILLEPLLCHLNLAHPGSLPRNDATYGRAQVPLNDWERRLVYENPEVKHRRGKVYLDGEALKKAGTWDKPGRATFVSYTVFWIPGAIESEKLDADVLLLHGINDYSGKLVPHGHRFATRGFRVILVDLPSFGRSSGLHAYLPSMKLLTESVHAVLADVAEYDHGARGSGAGDNGVRASVDVKSRKLFLEGHSMGGFTALFYASQFSPSSKGNSIDGSVSGPAHDDSRHRPTISGVAVAAPMIGISPESRPPYVVELIGRCLKVFLGRLPLASAVRGNVSDDDRVEEEFHLDPMTYKGRLRIATGLAILEGLNELDASVEQIQVPVCIHHGTKDRATSYQHSQRFYERLPLKKDGRSELKLWQGYEHVMMKRVKGQSKEDDEKTDAVLNQICDWLVARARE</sequence>
<dbReference type="InterPro" id="IPR029058">
    <property type="entry name" value="AB_hydrolase_fold"/>
</dbReference>
<feature type="transmembrane region" description="Helical" evidence="1">
    <location>
        <begin position="21"/>
        <end position="42"/>
    </location>
</feature>
<accession>A0A316UQ67</accession>
<dbReference type="STRING" id="1569628.A0A316UQ67"/>
<dbReference type="GeneID" id="37025647"/>
<dbReference type="InterPro" id="IPR051044">
    <property type="entry name" value="MAG_DAG_Lipase"/>
</dbReference>
<evidence type="ECO:0000313" key="3">
    <source>
        <dbReference type="EMBL" id="PWN27114.1"/>
    </source>
</evidence>
<keyword evidence="1" id="KW-0812">Transmembrane</keyword>
<keyword evidence="4" id="KW-1185">Reference proteome</keyword>
<dbReference type="Gene3D" id="3.40.50.1820">
    <property type="entry name" value="alpha/beta hydrolase"/>
    <property type="match status" value="1"/>
</dbReference>
<keyword evidence="1" id="KW-0472">Membrane</keyword>
<dbReference type="InterPro" id="IPR022742">
    <property type="entry name" value="Hydrolase_4"/>
</dbReference>
<dbReference type="PANTHER" id="PTHR11614">
    <property type="entry name" value="PHOSPHOLIPASE-RELATED"/>
    <property type="match status" value="1"/>
</dbReference>